<dbReference type="Proteomes" id="UP000051439">
    <property type="component" value="Unassembled WGS sequence"/>
</dbReference>
<dbReference type="AlphaFoldDB" id="A0A0R1NX08"/>
<protein>
    <submittedName>
        <fullName evidence="2">Uncharacterized protein</fullName>
    </submittedName>
</protein>
<evidence type="ECO:0000313" key="3">
    <source>
        <dbReference type="Proteomes" id="UP000051439"/>
    </source>
</evidence>
<keyword evidence="1" id="KW-1133">Transmembrane helix</keyword>
<reference evidence="2 3" key="1">
    <citation type="journal article" date="2015" name="Genome Announc.">
        <title>Expanding the biotechnology potential of lactobacilli through comparative genomics of 213 strains and associated genera.</title>
        <authorList>
            <person name="Sun Z."/>
            <person name="Harris H.M."/>
            <person name="McCann A."/>
            <person name="Guo C."/>
            <person name="Argimon S."/>
            <person name="Zhang W."/>
            <person name="Yang X."/>
            <person name="Jeffery I.B."/>
            <person name="Cooney J.C."/>
            <person name="Kagawa T.F."/>
            <person name="Liu W."/>
            <person name="Song Y."/>
            <person name="Salvetti E."/>
            <person name="Wrobel A."/>
            <person name="Rasinkangas P."/>
            <person name="Parkhill J."/>
            <person name="Rea M.C."/>
            <person name="O'Sullivan O."/>
            <person name="Ritari J."/>
            <person name="Douillard F.P."/>
            <person name="Paul Ross R."/>
            <person name="Yang R."/>
            <person name="Briner A.E."/>
            <person name="Felis G.E."/>
            <person name="de Vos W.M."/>
            <person name="Barrangou R."/>
            <person name="Klaenhammer T.R."/>
            <person name="Caufield P.W."/>
            <person name="Cui Y."/>
            <person name="Zhang H."/>
            <person name="O'Toole P.W."/>
        </authorList>
    </citation>
    <scope>NUCLEOTIDE SEQUENCE [LARGE SCALE GENOMIC DNA]</scope>
    <source>
        <strain evidence="2 3">DSM 19906</strain>
    </source>
</reference>
<comment type="caution">
    <text evidence="2">The sequence shown here is derived from an EMBL/GenBank/DDBJ whole genome shotgun (WGS) entry which is preliminary data.</text>
</comment>
<evidence type="ECO:0000256" key="1">
    <source>
        <dbReference type="SAM" id="Phobius"/>
    </source>
</evidence>
<dbReference type="RefSeq" id="WP_008857122.1">
    <property type="nucleotide sequence ID" value="NZ_AZEB01000015.1"/>
</dbReference>
<organism evidence="2 3">
    <name type="scientific">Lentilactobacillus kisonensis DSM 19906 = JCM 15041</name>
    <dbReference type="NCBI Taxonomy" id="1423766"/>
    <lineage>
        <taxon>Bacteria</taxon>
        <taxon>Bacillati</taxon>
        <taxon>Bacillota</taxon>
        <taxon>Bacilli</taxon>
        <taxon>Lactobacillales</taxon>
        <taxon>Lactobacillaceae</taxon>
        <taxon>Lentilactobacillus</taxon>
    </lineage>
</organism>
<feature type="transmembrane region" description="Helical" evidence="1">
    <location>
        <begin position="20"/>
        <end position="39"/>
    </location>
</feature>
<dbReference type="PATRIC" id="fig|1423766.4.peg.796"/>
<name>A0A0R1NX08_9LACO</name>
<sequence>MMISQTHHFTGGNQMGKATGFWSKLSIILAVGQLGLSIYKQYQASKRDKVNNVK</sequence>
<keyword evidence="1" id="KW-0472">Membrane</keyword>
<evidence type="ECO:0000313" key="2">
    <source>
        <dbReference type="EMBL" id="KRL21443.1"/>
    </source>
</evidence>
<proteinExistence type="predicted"/>
<keyword evidence="3" id="KW-1185">Reference proteome</keyword>
<accession>A0A0R1NX08</accession>
<gene>
    <name evidence="2" type="ORF">FC98_GL000778</name>
</gene>
<keyword evidence="1" id="KW-0812">Transmembrane</keyword>
<dbReference type="EMBL" id="AZEB01000015">
    <property type="protein sequence ID" value="KRL21443.1"/>
    <property type="molecule type" value="Genomic_DNA"/>
</dbReference>